<proteinExistence type="predicted"/>
<reference evidence="1 2" key="1">
    <citation type="submission" date="2021-08" db="EMBL/GenBank/DDBJ databases">
        <title>Genome sequences of Xanthomonas cucurbitae isolates from 5 Midwestern US states.</title>
        <authorList>
            <person name="Hind S.R."/>
        </authorList>
    </citation>
    <scope>NUCLEOTIDE SEQUENCE [LARGE SCALE GENOMIC DNA]</scope>
    <source>
        <strain evidence="1 2">OH_261</strain>
    </source>
</reference>
<sequence>MSQKYLFKICINRAAGDIRRRTFVKAVAIAALLVTSCIVTNVDAAGVVVCNNCFSPKDAAINSGIGFTIVMDYDSQKLYGYEVEYDRELKRHRAVTNQVPDSIVQAFHRGLSIAGPPSITASEIKIKPDDLEAKSSGSTTYTLHAGDPNYPNPIRFPDAFRNSNAYEVVNSASVRSLLGQALARELAGATTGSDTWDSLAFQVQSLMLSIANSTIGIGSYSFVIIWSNGTKSVYTIDADTVTEAKYVNGESRDDVGNPIPDTNIANPDTAGGYAGEYRFSSGETFNSWQGSAGIYGVPVSNGSSSTTGMSCGWDGANLTCRAK</sequence>
<gene>
    <name evidence="1" type="ORF">K6978_16380</name>
</gene>
<keyword evidence="2" id="KW-1185">Reference proteome</keyword>
<dbReference type="Proteomes" id="UP001214201">
    <property type="component" value="Chromosome"/>
</dbReference>
<dbReference type="RefSeq" id="WP_274396549.1">
    <property type="nucleotide sequence ID" value="NZ_CP082213.1"/>
</dbReference>
<evidence type="ECO:0000313" key="1">
    <source>
        <dbReference type="EMBL" id="WDM70933.1"/>
    </source>
</evidence>
<evidence type="ECO:0000313" key="2">
    <source>
        <dbReference type="Proteomes" id="UP001214201"/>
    </source>
</evidence>
<dbReference type="EMBL" id="CP082214">
    <property type="protein sequence ID" value="WDM70933.1"/>
    <property type="molecule type" value="Genomic_DNA"/>
</dbReference>
<accession>A0ABY7YAN0</accession>
<organism evidence="1 2">
    <name type="scientific">Xanthomonas cucurbitae</name>
    <dbReference type="NCBI Taxonomy" id="56453"/>
    <lineage>
        <taxon>Bacteria</taxon>
        <taxon>Pseudomonadati</taxon>
        <taxon>Pseudomonadota</taxon>
        <taxon>Gammaproteobacteria</taxon>
        <taxon>Lysobacterales</taxon>
        <taxon>Lysobacteraceae</taxon>
        <taxon>Xanthomonas</taxon>
    </lineage>
</organism>
<name>A0ABY7YAN0_9XANT</name>
<protein>
    <submittedName>
        <fullName evidence="1">Uncharacterized protein</fullName>
    </submittedName>
</protein>